<gene>
    <name evidence="2" type="ORF">ACFODK_09665</name>
</gene>
<dbReference type="PANTHER" id="PTHR38075">
    <property type="entry name" value="DUF4139 DOMAIN-CONTAINING PROTEIN"/>
    <property type="match status" value="1"/>
</dbReference>
<feature type="signal peptide" evidence="1">
    <location>
        <begin position="1"/>
        <end position="21"/>
    </location>
</feature>
<organism evidence="2 3">
    <name type="scientific">Alteraurantiacibacter lauratis</name>
    <dbReference type="NCBI Taxonomy" id="2054627"/>
    <lineage>
        <taxon>Bacteria</taxon>
        <taxon>Pseudomonadati</taxon>
        <taxon>Pseudomonadota</taxon>
        <taxon>Alphaproteobacteria</taxon>
        <taxon>Sphingomonadales</taxon>
        <taxon>Erythrobacteraceae</taxon>
        <taxon>Alteraurantiacibacter</taxon>
    </lineage>
</organism>
<dbReference type="RefSeq" id="WP_336919592.1">
    <property type="nucleotide sequence ID" value="NZ_JBANRN010000011.1"/>
</dbReference>
<name>A0ABV7EH00_9SPHN</name>
<evidence type="ECO:0000313" key="3">
    <source>
        <dbReference type="Proteomes" id="UP001595378"/>
    </source>
</evidence>
<feature type="chain" id="PRO_5046201739" evidence="1">
    <location>
        <begin position="22"/>
        <end position="534"/>
    </location>
</feature>
<dbReference type="Proteomes" id="UP001595378">
    <property type="component" value="Unassembled WGS sequence"/>
</dbReference>
<protein>
    <submittedName>
        <fullName evidence="2">DUF4139 domain-containing protein</fullName>
    </submittedName>
</protein>
<dbReference type="EMBL" id="JBHRSU010000030">
    <property type="protein sequence ID" value="MFC3101156.1"/>
    <property type="molecule type" value="Genomic_DNA"/>
</dbReference>
<keyword evidence="1" id="KW-0732">Signal</keyword>
<proteinExistence type="predicted"/>
<accession>A0ABV7EH00</accession>
<sequence>MRRILPLLLAGIALSAQPATAQQRVAVDASAPQALAVTVYRDPNRGEGQAMDRDWPQGFAMISETRQVTLPPGESTIRFTGVAEGMVAVSAIVTGLPGGTIEKNRNADLLSPAALVDGTLGNRVRVTRTNPATGEERAESAVIRTRADGGLVLQTDAGFEAVRCAGVPERLSFDAAPAGLSAQPVFSIDTRDEAGGTYTVTLTYLAWGFDWQANYVATLQEGRGSNDVHLRLVSWLTILNDNGQSFENAELMAVAGTLNVVSDFEELSDPPEARRLALTCYPLGSTAAGSPVPSYDKGGWGAVPPPQMAAPMMMRMEAVTIDSITAQDIGWLATEEQLGDLKLYRVPERLTVAAQGLKQIAFLDRDAVRGRYVYEVSCTPWGEMSEFGDTLILFSTVNDREHGLGVALPSGPLALFEPGPAGELLVGQENLRDYASGQDVEFSVGSSAQVMHQCERLTAHDPGDAKGGWTRMRATLTNANPHSVTVRVAAGFPSDWAFRRFGSALKDGQRITEVTVPANGRREVTWDVRPATAQ</sequence>
<dbReference type="PANTHER" id="PTHR38075:SF1">
    <property type="entry name" value="DUF4139 DOMAIN-CONTAINING PROTEIN"/>
    <property type="match status" value="1"/>
</dbReference>
<reference evidence="3" key="1">
    <citation type="journal article" date="2019" name="Int. J. Syst. Evol. Microbiol.">
        <title>The Global Catalogue of Microorganisms (GCM) 10K type strain sequencing project: providing services to taxonomists for standard genome sequencing and annotation.</title>
        <authorList>
            <consortium name="The Broad Institute Genomics Platform"/>
            <consortium name="The Broad Institute Genome Sequencing Center for Infectious Disease"/>
            <person name="Wu L."/>
            <person name="Ma J."/>
        </authorList>
    </citation>
    <scope>NUCLEOTIDE SEQUENCE [LARGE SCALE GENOMIC DNA]</scope>
    <source>
        <strain evidence="3">KCTC 52606</strain>
    </source>
</reference>
<keyword evidence="3" id="KW-1185">Reference proteome</keyword>
<evidence type="ECO:0000256" key="1">
    <source>
        <dbReference type="SAM" id="SignalP"/>
    </source>
</evidence>
<comment type="caution">
    <text evidence="2">The sequence shown here is derived from an EMBL/GenBank/DDBJ whole genome shotgun (WGS) entry which is preliminary data.</text>
</comment>
<evidence type="ECO:0000313" key="2">
    <source>
        <dbReference type="EMBL" id="MFC3101156.1"/>
    </source>
</evidence>